<name>A0ABP6KZE1_9ACTN</name>
<comment type="caution">
    <text evidence="1">The sequence shown here is derived from an EMBL/GenBank/DDBJ whole genome shotgun (WGS) entry which is preliminary data.</text>
</comment>
<dbReference type="EMBL" id="BAAAWD010000016">
    <property type="protein sequence ID" value="GAA3027681.1"/>
    <property type="molecule type" value="Genomic_DNA"/>
</dbReference>
<protein>
    <submittedName>
        <fullName evidence="1">Uncharacterized protein</fullName>
    </submittedName>
</protein>
<sequence length="63" mass="6495">MINILHARLSTQRLRELAEEIVAALKADPGTAPVCACSEFGRCPACGGPRADERQAGGSNGSA</sequence>
<gene>
    <name evidence="1" type="ORF">GCM10017559_62450</name>
</gene>
<organism evidence="1 2">
    <name type="scientific">Streptosporangium longisporum</name>
    <dbReference type="NCBI Taxonomy" id="46187"/>
    <lineage>
        <taxon>Bacteria</taxon>
        <taxon>Bacillati</taxon>
        <taxon>Actinomycetota</taxon>
        <taxon>Actinomycetes</taxon>
        <taxon>Streptosporangiales</taxon>
        <taxon>Streptosporangiaceae</taxon>
        <taxon>Streptosporangium</taxon>
    </lineage>
</organism>
<proteinExistence type="predicted"/>
<keyword evidence="2" id="KW-1185">Reference proteome</keyword>
<dbReference type="RefSeq" id="WP_344902150.1">
    <property type="nucleotide sequence ID" value="NZ_BAAAWD010000016.1"/>
</dbReference>
<accession>A0ABP6KZE1</accession>
<evidence type="ECO:0000313" key="2">
    <source>
        <dbReference type="Proteomes" id="UP001499930"/>
    </source>
</evidence>
<dbReference type="Proteomes" id="UP001499930">
    <property type="component" value="Unassembled WGS sequence"/>
</dbReference>
<evidence type="ECO:0000313" key="1">
    <source>
        <dbReference type="EMBL" id="GAA3027681.1"/>
    </source>
</evidence>
<reference evidence="2" key="1">
    <citation type="journal article" date="2019" name="Int. J. Syst. Evol. Microbiol.">
        <title>The Global Catalogue of Microorganisms (GCM) 10K type strain sequencing project: providing services to taxonomists for standard genome sequencing and annotation.</title>
        <authorList>
            <consortium name="The Broad Institute Genomics Platform"/>
            <consortium name="The Broad Institute Genome Sequencing Center for Infectious Disease"/>
            <person name="Wu L."/>
            <person name="Ma J."/>
        </authorList>
    </citation>
    <scope>NUCLEOTIDE SEQUENCE [LARGE SCALE GENOMIC DNA]</scope>
    <source>
        <strain evidence="2">JCM 3106</strain>
    </source>
</reference>